<evidence type="ECO:0000256" key="4">
    <source>
        <dbReference type="PROSITE-ProRule" id="PRU00027"/>
    </source>
</evidence>
<organism evidence="7 8">
    <name type="scientific">Coptis chinensis</name>
    <dbReference type="NCBI Taxonomy" id="261450"/>
    <lineage>
        <taxon>Eukaryota</taxon>
        <taxon>Viridiplantae</taxon>
        <taxon>Streptophyta</taxon>
        <taxon>Embryophyta</taxon>
        <taxon>Tracheophyta</taxon>
        <taxon>Spermatophyta</taxon>
        <taxon>Magnoliopsida</taxon>
        <taxon>Ranunculales</taxon>
        <taxon>Ranunculaceae</taxon>
        <taxon>Coptidoideae</taxon>
        <taxon>Coptis</taxon>
    </lineage>
</organism>
<reference evidence="7 8" key="1">
    <citation type="submission" date="2020-10" db="EMBL/GenBank/DDBJ databases">
        <title>The Coptis chinensis genome and diversification of protoberbering-type alkaloids.</title>
        <authorList>
            <person name="Wang B."/>
            <person name="Shu S."/>
            <person name="Song C."/>
            <person name="Liu Y."/>
        </authorList>
    </citation>
    <scope>NUCLEOTIDE SEQUENCE [LARGE SCALE GENOMIC DNA]</scope>
    <source>
        <strain evidence="7">HL-2020</strain>
        <tissue evidence="7">Leaf</tissue>
    </source>
</reference>
<name>A0A835MAY6_9MAGN</name>
<evidence type="ECO:0000256" key="2">
    <source>
        <dbReference type="ARBA" id="ARBA00022771"/>
    </source>
</evidence>
<dbReference type="GO" id="GO:0003677">
    <property type="term" value="F:DNA binding"/>
    <property type="evidence" value="ECO:0007669"/>
    <property type="project" value="InterPro"/>
</dbReference>
<dbReference type="InterPro" id="IPR003656">
    <property type="entry name" value="Znf_BED"/>
</dbReference>
<feature type="compositionally biased region" description="Polar residues" evidence="5">
    <location>
        <begin position="204"/>
        <end position="224"/>
    </location>
</feature>
<dbReference type="AlphaFoldDB" id="A0A835MAY6"/>
<sequence length="268" mass="30460">MHEKCHWWGVELRGRSMDCEVSIFLFYGFGSASENKFVEEREWVSGGGLGFLKSWAFLRAGFRLDEDDLLFYIYTFKILGKSETGIAVVNEFLVHLSSDSNKGLRIKINDSVEQTMVRGRDACWEHCVLVDATKQKVRCNYCQREFSGGVYRMKFHLAQIKNKDIVPCTEVPNEVRDWIQSILTTPKKQKNPKRPKLDLVPNGPQHSSSTSDGFRPNPGSSGQNEAMVKMVTEDKDKIEFTKEHPMYINAHGALGSEFAILGRTLNSP</sequence>
<evidence type="ECO:0000256" key="3">
    <source>
        <dbReference type="ARBA" id="ARBA00022833"/>
    </source>
</evidence>
<proteinExistence type="predicted"/>
<dbReference type="OrthoDB" id="2013475at2759"/>
<dbReference type="Proteomes" id="UP000631114">
    <property type="component" value="Unassembled WGS sequence"/>
</dbReference>
<dbReference type="PANTHER" id="PTHR46951:SF2">
    <property type="entry name" value="BED-TYPE DOMAIN-CONTAINING PROTEIN"/>
    <property type="match status" value="1"/>
</dbReference>
<dbReference type="PANTHER" id="PTHR46951">
    <property type="entry name" value="BED-TYPE DOMAIN-CONTAINING PROTEIN"/>
    <property type="match status" value="1"/>
</dbReference>
<evidence type="ECO:0000256" key="5">
    <source>
        <dbReference type="SAM" id="MobiDB-lite"/>
    </source>
</evidence>
<evidence type="ECO:0000256" key="1">
    <source>
        <dbReference type="ARBA" id="ARBA00022723"/>
    </source>
</evidence>
<keyword evidence="3" id="KW-0862">Zinc</keyword>
<comment type="caution">
    <text evidence="7">The sequence shown here is derived from an EMBL/GenBank/DDBJ whole genome shotgun (WGS) entry which is preliminary data.</text>
</comment>
<dbReference type="GO" id="GO:0008270">
    <property type="term" value="F:zinc ion binding"/>
    <property type="evidence" value="ECO:0007669"/>
    <property type="project" value="UniProtKB-KW"/>
</dbReference>
<evidence type="ECO:0000259" key="6">
    <source>
        <dbReference type="PROSITE" id="PS50808"/>
    </source>
</evidence>
<evidence type="ECO:0000313" key="8">
    <source>
        <dbReference type="Proteomes" id="UP000631114"/>
    </source>
</evidence>
<dbReference type="PROSITE" id="PS50808">
    <property type="entry name" value="ZF_BED"/>
    <property type="match status" value="1"/>
</dbReference>
<dbReference type="Pfam" id="PF02892">
    <property type="entry name" value="zf-BED"/>
    <property type="match status" value="1"/>
</dbReference>
<evidence type="ECO:0000313" key="7">
    <source>
        <dbReference type="EMBL" id="KAF9617141.1"/>
    </source>
</evidence>
<keyword evidence="2 4" id="KW-0863">Zinc-finger</keyword>
<accession>A0A835MAY6</accession>
<protein>
    <recommendedName>
        <fullName evidence="6">BED-type domain-containing protein</fullName>
    </recommendedName>
</protein>
<feature type="region of interest" description="Disordered" evidence="5">
    <location>
        <begin position="185"/>
        <end position="224"/>
    </location>
</feature>
<dbReference type="EMBL" id="JADFTS010000003">
    <property type="protein sequence ID" value="KAF9617141.1"/>
    <property type="molecule type" value="Genomic_DNA"/>
</dbReference>
<keyword evidence="8" id="KW-1185">Reference proteome</keyword>
<keyword evidence="1" id="KW-0479">Metal-binding</keyword>
<feature type="non-terminal residue" evidence="7">
    <location>
        <position position="268"/>
    </location>
</feature>
<feature type="domain" description="BED-type" evidence="6">
    <location>
        <begin position="118"/>
        <end position="175"/>
    </location>
</feature>
<gene>
    <name evidence="7" type="ORF">IFM89_034292</name>
</gene>